<gene>
    <name evidence="3" type="ORF">A3C18_02110</name>
</gene>
<evidence type="ECO:0000313" key="4">
    <source>
        <dbReference type="Proteomes" id="UP000178328"/>
    </source>
</evidence>
<evidence type="ECO:0000313" key="3">
    <source>
        <dbReference type="EMBL" id="OGG63918.1"/>
    </source>
</evidence>
<protein>
    <recommendedName>
        <fullName evidence="5">Periplasmic binding protein domain-containing protein</fullName>
    </recommendedName>
</protein>
<dbReference type="PANTHER" id="PTHR35271">
    <property type="entry name" value="ABC TRANSPORTER, SUBSTRATE-BINDING LIPOPROTEIN-RELATED"/>
    <property type="match status" value="1"/>
</dbReference>
<proteinExistence type="predicted"/>
<keyword evidence="2" id="KW-0472">Membrane</keyword>
<dbReference type="Proteomes" id="UP000178328">
    <property type="component" value="Unassembled WGS sequence"/>
</dbReference>
<evidence type="ECO:0000256" key="1">
    <source>
        <dbReference type="SAM" id="MobiDB-lite"/>
    </source>
</evidence>
<name>A0A1F6DR96_9BACT</name>
<feature type="region of interest" description="Disordered" evidence="1">
    <location>
        <begin position="1"/>
        <end position="22"/>
    </location>
</feature>
<keyword evidence="2" id="KW-0812">Transmembrane</keyword>
<evidence type="ECO:0008006" key="5">
    <source>
        <dbReference type="Google" id="ProtNLM"/>
    </source>
</evidence>
<sequence length="379" mass="41787">MPPSQSPPVNAPEGPPPQPVEAQKSRPAMFITYAAVLLVFLAGVGMYWWNSRAPMSDIYGHKTIGIISIPQVKEANDGFKSRLQALGYNDVEYLEYTVVPGPTLDADSEKAVRELIEKDADLIFANFEIQGRIAVDITRELGRTDVAILFIARLHDPASFGLVESLQSPGSNATGVATSIFELVQRHLEFIKQIRPDAKKLGIFAKGFQIPALADEYYAEVKLQAPRLGLEIVEYTTDQPPPKAKEEFERVAVSIKKGDIDALMHIAGHYYVTQEAGEGRLAIRLGIPMATNYEDIPRGGHFTFANGTYESGEQVAVMADKVFKGAKPSEIPVEYALKNKLSLHLGRARAAGITFPDSMLYLADNKYEDDSVFPEFTDH</sequence>
<dbReference type="STRING" id="1798494.A3C18_02110"/>
<dbReference type="PANTHER" id="PTHR35271:SF1">
    <property type="entry name" value="ABC TRANSPORTER, SUBSTRATE-BINDING LIPOPROTEIN"/>
    <property type="match status" value="1"/>
</dbReference>
<dbReference type="Pfam" id="PF04392">
    <property type="entry name" value="ABC_sub_bind"/>
    <property type="match status" value="1"/>
</dbReference>
<organism evidence="3 4">
    <name type="scientific">Candidatus Kaiserbacteria bacterium RIFCSPHIGHO2_02_FULL_54_11b</name>
    <dbReference type="NCBI Taxonomy" id="1798494"/>
    <lineage>
        <taxon>Bacteria</taxon>
        <taxon>Candidatus Kaiseribacteriota</taxon>
    </lineage>
</organism>
<evidence type="ECO:0000256" key="2">
    <source>
        <dbReference type="SAM" id="Phobius"/>
    </source>
</evidence>
<dbReference type="InterPro" id="IPR007487">
    <property type="entry name" value="ABC_transpt-TYRBP-like"/>
</dbReference>
<dbReference type="AlphaFoldDB" id="A0A1F6DR96"/>
<dbReference type="Gene3D" id="3.40.50.2300">
    <property type="match status" value="2"/>
</dbReference>
<dbReference type="EMBL" id="MFLH01000047">
    <property type="protein sequence ID" value="OGG63918.1"/>
    <property type="molecule type" value="Genomic_DNA"/>
</dbReference>
<feature type="compositionally biased region" description="Pro residues" evidence="1">
    <location>
        <begin position="1"/>
        <end position="19"/>
    </location>
</feature>
<accession>A0A1F6DR96</accession>
<reference evidence="3 4" key="1">
    <citation type="journal article" date="2016" name="Nat. Commun.">
        <title>Thousands of microbial genomes shed light on interconnected biogeochemical processes in an aquifer system.</title>
        <authorList>
            <person name="Anantharaman K."/>
            <person name="Brown C.T."/>
            <person name="Hug L.A."/>
            <person name="Sharon I."/>
            <person name="Castelle C.J."/>
            <person name="Probst A.J."/>
            <person name="Thomas B.C."/>
            <person name="Singh A."/>
            <person name="Wilkins M.J."/>
            <person name="Karaoz U."/>
            <person name="Brodie E.L."/>
            <person name="Williams K.H."/>
            <person name="Hubbard S.S."/>
            <person name="Banfield J.F."/>
        </authorList>
    </citation>
    <scope>NUCLEOTIDE SEQUENCE [LARGE SCALE GENOMIC DNA]</scope>
</reference>
<comment type="caution">
    <text evidence="3">The sequence shown here is derived from an EMBL/GenBank/DDBJ whole genome shotgun (WGS) entry which is preliminary data.</text>
</comment>
<feature type="transmembrane region" description="Helical" evidence="2">
    <location>
        <begin position="30"/>
        <end position="49"/>
    </location>
</feature>
<keyword evidence="2" id="KW-1133">Transmembrane helix</keyword>